<sequence length="84" mass="9985">MSCPHPHPSGEHERFMCERELARVVEYNLLLTCFSFMAFLQLRDFRKVSILPSEKSIKFILNFTFREDGICFLQTDMPMHEELV</sequence>
<name>M8A4R3_TRIUA</name>
<organism evidence="1">
    <name type="scientific">Triticum urartu</name>
    <name type="common">Red wild einkorn</name>
    <name type="synonym">Crithodium urartu</name>
    <dbReference type="NCBI Taxonomy" id="4572"/>
    <lineage>
        <taxon>Eukaryota</taxon>
        <taxon>Viridiplantae</taxon>
        <taxon>Streptophyta</taxon>
        <taxon>Embryophyta</taxon>
        <taxon>Tracheophyta</taxon>
        <taxon>Spermatophyta</taxon>
        <taxon>Magnoliopsida</taxon>
        <taxon>Liliopsida</taxon>
        <taxon>Poales</taxon>
        <taxon>Poaceae</taxon>
        <taxon>BOP clade</taxon>
        <taxon>Pooideae</taxon>
        <taxon>Triticodae</taxon>
        <taxon>Triticeae</taxon>
        <taxon>Triticinae</taxon>
        <taxon>Triticum</taxon>
    </lineage>
</organism>
<dbReference type="EMBL" id="KD118591">
    <property type="protein sequence ID" value="EMS59640.1"/>
    <property type="molecule type" value="Genomic_DNA"/>
</dbReference>
<protein>
    <submittedName>
        <fullName evidence="1">Uncharacterized protein</fullName>
    </submittedName>
</protein>
<dbReference type="AlphaFoldDB" id="M8A4R3"/>
<accession>M8A4R3</accession>
<reference evidence="1" key="1">
    <citation type="journal article" date="2013" name="Nature">
        <title>Draft genome of the wheat A-genome progenitor Triticum urartu.</title>
        <authorList>
            <person name="Ling H.Q."/>
            <person name="Zhao S."/>
            <person name="Liu D."/>
            <person name="Wang J."/>
            <person name="Sun H."/>
            <person name="Zhang C."/>
            <person name="Fan H."/>
            <person name="Li D."/>
            <person name="Dong L."/>
            <person name="Tao Y."/>
            <person name="Gao C."/>
            <person name="Wu H."/>
            <person name="Li Y."/>
            <person name="Cui Y."/>
            <person name="Guo X."/>
            <person name="Zheng S."/>
            <person name="Wang B."/>
            <person name="Yu K."/>
            <person name="Liang Q."/>
            <person name="Yang W."/>
            <person name="Lou X."/>
            <person name="Chen J."/>
            <person name="Feng M."/>
            <person name="Jian J."/>
            <person name="Zhang X."/>
            <person name="Luo G."/>
            <person name="Jiang Y."/>
            <person name="Liu J."/>
            <person name="Wang Z."/>
            <person name="Sha Y."/>
            <person name="Zhang B."/>
            <person name="Wu H."/>
            <person name="Tang D."/>
            <person name="Shen Q."/>
            <person name="Xue P."/>
            <person name="Zou S."/>
            <person name="Wang X."/>
            <person name="Liu X."/>
            <person name="Wang F."/>
            <person name="Yang Y."/>
            <person name="An X."/>
            <person name="Dong Z."/>
            <person name="Zhang K."/>
            <person name="Zhang X."/>
            <person name="Luo M.C."/>
            <person name="Dvorak J."/>
            <person name="Tong Y."/>
            <person name="Wang J."/>
            <person name="Yang H."/>
            <person name="Li Z."/>
            <person name="Wang D."/>
            <person name="Zhang A."/>
            <person name="Wang J."/>
        </authorList>
    </citation>
    <scope>NUCLEOTIDE SEQUENCE</scope>
</reference>
<proteinExistence type="predicted"/>
<evidence type="ECO:0000313" key="1">
    <source>
        <dbReference type="EMBL" id="EMS59640.1"/>
    </source>
</evidence>
<gene>
    <name evidence="1" type="ORF">TRIUR3_19221</name>
</gene>